<protein>
    <recommendedName>
        <fullName evidence="5 18">NADH-ubiquinone oxidoreductase chain 2</fullName>
        <ecNumber evidence="4 18">7.1.1.2</ecNumber>
    </recommendedName>
</protein>
<evidence type="ECO:0000313" key="20">
    <source>
        <dbReference type="EMBL" id="QPC56170.1"/>
    </source>
</evidence>
<evidence type="ECO:0000256" key="17">
    <source>
        <dbReference type="ARBA" id="ARBA00049551"/>
    </source>
</evidence>
<feature type="transmembrane region" description="Helical" evidence="18">
    <location>
        <begin position="311"/>
        <end position="334"/>
    </location>
</feature>
<keyword evidence="7 18" id="KW-0679">Respiratory chain</keyword>
<dbReference type="GO" id="GO:0006120">
    <property type="term" value="P:mitochondrial electron transport, NADH to ubiquinone"/>
    <property type="evidence" value="ECO:0007669"/>
    <property type="project" value="InterPro"/>
</dbReference>
<feature type="transmembrane region" description="Helical" evidence="18">
    <location>
        <begin position="41"/>
        <end position="58"/>
    </location>
</feature>
<evidence type="ECO:0000256" key="12">
    <source>
        <dbReference type="ARBA" id="ARBA00022989"/>
    </source>
</evidence>
<dbReference type="Pfam" id="PF00361">
    <property type="entry name" value="Proton_antipo_M"/>
    <property type="match status" value="1"/>
</dbReference>
<feature type="transmembrane region" description="Helical" evidence="18">
    <location>
        <begin position="172"/>
        <end position="190"/>
    </location>
</feature>
<evidence type="ECO:0000256" key="3">
    <source>
        <dbReference type="ARBA" id="ARBA00007012"/>
    </source>
</evidence>
<dbReference type="GO" id="GO:0005743">
    <property type="term" value="C:mitochondrial inner membrane"/>
    <property type="evidence" value="ECO:0007669"/>
    <property type="project" value="UniProtKB-SubCell"/>
</dbReference>
<evidence type="ECO:0000259" key="19">
    <source>
        <dbReference type="Pfam" id="PF00361"/>
    </source>
</evidence>
<evidence type="ECO:0000256" key="18">
    <source>
        <dbReference type="RuleBase" id="RU003403"/>
    </source>
</evidence>
<dbReference type="PANTHER" id="PTHR46552:SF1">
    <property type="entry name" value="NADH-UBIQUINONE OXIDOREDUCTASE CHAIN 2"/>
    <property type="match status" value="1"/>
</dbReference>
<organism evidence="20">
    <name type="scientific">Aphidius gifuensis</name>
    <name type="common">Parasitoid wasp</name>
    <dbReference type="NCBI Taxonomy" id="684658"/>
    <lineage>
        <taxon>Eukaryota</taxon>
        <taxon>Metazoa</taxon>
        <taxon>Ecdysozoa</taxon>
        <taxon>Arthropoda</taxon>
        <taxon>Hexapoda</taxon>
        <taxon>Insecta</taxon>
        <taxon>Pterygota</taxon>
        <taxon>Neoptera</taxon>
        <taxon>Endopterygota</taxon>
        <taxon>Hymenoptera</taxon>
        <taxon>Apocrita</taxon>
        <taxon>Ichneumonoidea</taxon>
        <taxon>Braconidae</taxon>
        <taxon>Aphidiinae</taxon>
        <taxon>Aphidius</taxon>
    </lineage>
</organism>
<comment type="function">
    <text evidence="18">Core subunit of the mitochondrial membrane respiratory chain NADH dehydrogenase (Complex I) which catalyzes electron transfer from NADH through the respiratory chain, using ubiquinone as an electron acceptor. Essential for the catalytic activity and assembly of complex I.</text>
</comment>
<keyword evidence="13 18" id="KW-0520">NAD</keyword>
<evidence type="ECO:0000256" key="5">
    <source>
        <dbReference type="ARBA" id="ARBA00021008"/>
    </source>
</evidence>
<comment type="similarity">
    <text evidence="3 18">Belongs to the complex I subunit 2 family.</text>
</comment>
<keyword evidence="6" id="KW-0813">Transport</keyword>
<gene>
    <name evidence="20" type="primary">nad2</name>
</gene>
<feature type="transmembrane region" description="Helical" evidence="18">
    <location>
        <begin position="270"/>
        <end position="291"/>
    </location>
</feature>
<keyword evidence="14 18" id="KW-0830">Ubiquinone</keyword>
<dbReference type="GO" id="GO:0008137">
    <property type="term" value="F:NADH dehydrogenase (ubiquinone) activity"/>
    <property type="evidence" value="ECO:0007669"/>
    <property type="project" value="UniProtKB-EC"/>
</dbReference>
<sequence>MIFMLIFNMKYNWLFIFMLFISPLLVISMNSWFSIWINMELNLMMFIVYLMLNNIYIYDLCMKYFLVNSFSSMLFIFMMNFLLFYYNNMFFLMIINISMMLKLGMMPFHFWFIDLMMNLNWISNLVISTWQKIIPFFILMFIYLQNLVLMFILISSIFSMIFSMNQIYLKKIYAYSSINHMCWLLMSLIFSELIWMMYFFIYMMINLLLMFMLKIFNINYLMDLFYKFSNKYMKIFFMFLMFSLGGLPPFLGFIMKWYLIFYLINNYNFFILLILIFFSLIFLFFYLRMLYMNMFINYMNFNLMKFYTIKLNFNTILVINFMIMFLSIFVLYFYI</sequence>
<dbReference type="InterPro" id="IPR050175">
    <property type="entry name" value="Complex_I_Subunit_2"/>
</dbReference>
<evidence type="ECO:0000256" key="15">
    <source>
        <dbReference type="ARBA" id="ARBA00023128"/>
    </source>
</evidence>
<keyword evidence="15 18" id="KW-0496">Mitochondrion</keyword>
<dbReference type="EMBL" id="MT264907">
    <property type="protein sequence ID" value="QPC56170.1"/>
    <property type="molecule type" value="Genomic_DNA"/>
</dbReference>
<evidence type="ECO:0000256" key="14">
    <source>
        <dbReference type="ARBA" id="ARBA00023075"/>
    </source>
</evidence>
<dbReference type="OrthoDB" id="4092844at2759"/>
<evidence type="ECO:0000256" key="1">
    <source>
        <dbReference type="ARBA" id="ARBA00003257"/>
    </source>
</evidence>
<evidence type="ECO:0000256" key="16">
    <source>
        <dbReference type="ARBA" id="ARBA00023136"/>
    </source>
</evidence>
<keyword evidence="16 18" id="KW-0472">Membrane</keyword>
<feature type="transmembrane region" description="Helical" evidence="18">
    <location>
        <begin position="12"/>
        <end position="29"/>
    </location>
</feature>
<evidence type="ECO:0000256" key="8">
    <source>
        <dbReference type="ARBA" id="ARBA00022692"/>
    </source>
</evidence>
<evidence type="ECO:0000256" key="4">
    <source>
        <dbReference type="ARBA" id="ARBA00012944"/>
    </source>
</evidence>
<evidence type="ECO:0000256" key="9">
    <source>
        <dbReference type="ARBA" id="ARBA00022792"/>
    </source>
</evidence>
<reference evidence="20" key="1">
    <citation type="journal article" date="2020" name="Int. J. Biol. Macromol.">
        <title>Evolution of tRNA gene rearrangement in the mitochondrial genome of ichneumonoid wasps (Hymenoptera: Ichneumonoidea).</title>
        <authorList>
            <person name="Feng Z."/>
            <person name="Wu Y."/>
            <person name="Yang C."/>
            <person name="Gu X."/>
            <person name="Wilson J.J."/>
            <person name="Li H."/>
            <person name="Cai W."/>
            <person name="Yang H."/>
            <person name="Song F."/>
        </authorList>
    </citation>
    <scope>NUCLEOTIDE SEQUENCE</scope>
</reference>
<name>A0A7S8CUB2_APHGI</name>
<feature type="transmembrane region" description="Helical" evidence="18">
    <location>
        <begin position="64"/>
        <end position="83"/>
    </location>
</feature>
<dbReference type="AlphaFoldDB" id="A0A7S8CUB2"/>
<evidence type="ECO:0000256" key="2">
    <source>
        <dbReference type="ARBA" id="ARBA00004448"/>
    </source>
</evidence>
<feature type="transmembrane region" description="Helical" evidence="18">
    <location>
        <begin position="90"/>
        <end position="113"/>
    </location>
</feature>
<feature type="transmembrane region" description="Helical" evidence="18">
    <location>
        <begin position="236"/>
        <end position="264"/>
    </location>
</feature>
<keyword evidence="9 18" id="KW-0999">Mitochondrion inner membrane</keyword>
<comment type="subcellular location">
    <subcellularLocation>
        <location evidence="2 18">Mitochondrion inner membrane</location>
        <topology evidence="2 18">Multi-pass membrane protein</topology>
    </subcellularLocation>
</comment>
<keyword evidence="8 18" id="KW-0812">Transmembrane</keyword>
<feature type="transmembrane region" description="Helical" evidence="18">
    <location>
        <begin position="133"/>
        <end position="160"/>
    </location>
</feature>
<comment type="function">
    <text evidence="1">Core subunit of the mitochondrial membrane respiratory chain NADH dehydrogenase (Complex I) that is believed to belong to the minimal assembly required for catalysis. Complex I functions in the transfer of electrons from NADH to the respiratory chain. The immediate electron acceptor for the enzyme is believed to be ubiquinone.</text>
</comment>
<keyword evidence="12 18" id="KW-1133">Transmembrane helix</keyword>
<geneLocation type="mitochondrion" evidence="20"/>
<evidence type="ECO:0000256" key="10">
    <source>
        <dbReference type="ARBA" id="ARBA00022967"/>
    </source>
</evidence>
<dbReference type="PANTHER" id="PTHR46552">
    <property type="entry name" value="NADH-UBIQUINONE OXIDOREDUCTASE CHAIN 2"/>
    <property type="match status" value="1"/>
</dbReference>
<evidence type="ECO:0000256" key="7">
    <source>
        <dbReference type="ARBA" id="ARBA00022660"/>
    </source>
</evidence>
<keyword evidence="10 18" id="KW-1278">Translocase</keyword>
<dbReference type="PRINTS" id="PR01436">
    <property type="entry name" value="NADHDHGNASE2"/>
</dbReference>
<feature type="domain" description="NADH:quinone oxidoreductase/Mrp antiporter transmembrane" evidence="19">
    <location>
        <begin position="30"/>
        <end position="280"/>
    </location>
</feature>
<comment type="catalytic activity">
    <reaction evidence="17 18">
        <text>a ubiquinone + NADH + 5 H(+)(in) = a ubiquinol + NAD(+) + 4 H(+)(out)</text>
        <dbReference type="Rhea" id="RHEA:29091"/>
        <dbReference type="Rhea" id="RHEA-COMP:9565"/>
        <dbReference type="Rhea" id="RHEA-COMP:9566"/>
        <dbReference type="ChEBI" id="CHEBI:15378"/>
        <dbReference type="ChEBI" id="CHEBI:16389"/>
        <dbReference type="ChEBI" id="CHEBI:17976"/>
        <dbReference type="ChEBI" id="CHEBI:57540"/>
        <dbReference type="ChEBI" id="CHEBI:57945"/>
        <dbReference type="EC" id="7.1.1.2"/>
    </reaction>
</comment>
<evidence type="ECO:0000256" key="13">
    <source>
        <dbReference type="ARBA" id="ARBA00023027"/>
    </source>
</evidence>
<evidence type="ECO:0000256" key="11">
    <source>
        <dbReference type="ARBA" id="ARBA00022982"/>
    </source>
</evidence>
<dbReference type="InterPro" id="IPR001750">
    <property type="entry name" value="ND/Mrp_TM"/>
</dbReference>
<dbReference type="InterPro" id="IPR003917">
    <property type="entry name" value="NADH_UbQ_OxRdtase_chain2"/>
</dbReference>
<evidence type="ECO:0000256" key="6">
    <source>
        <dbReference type="ARBA" id="ARBA00022448"/>
    </source>
</evidence>
<keyword evidence="11 18" id="KW-0249">Electron transport</keyword>
<accession>A0A7S8CUB2</accession>
<dbReference type="EC" id="7.1.1.2" evidence="4 18"/>
<proteinExistence type="inferred from homology"/>
<feature type="transmembrane region" description="Helical" evidence="18">
    <location>
        <begin position="196"/>
        <end position="216"/>
    </location>
</feature>